<evidence type="ECO:0000256" key="1">
    <source>
        <dbReference type="SAM" id="Phobius"/>
    </source>
</evidence>
<keyword evidence="1" id="KW-0472">Membrane</keyword>
<evidence type="ECO:0000313" key="2">
    <source>
        <dbReference type="EMBL" id="SMO44654.1"/>
    </source>
</evidence>
<proteinExistence type="predicted"/>
<evidence type="ECO:0000313" key="3">
    <source>
        <dbReference type="Proteomes" id="UP000320300"/>
    </source>
</evidence>
<sequence length="214" mass="24188">MTFNSNEQNAAARNNDVNETSNHRTAMIALWQAVLVTIITTIGGIVTGYIALPHKIDPIEQQGLGNVNIEGKWKYVCTKFGGKYQHGGRLNIQKGDDGSLILCGQRTWCDTKDSLKKEWTQKIYPPSEYLNWHSNWIFARNSTQIHLEYEIPMESGSIIGYCTGNIISEYKIARIIQGNYYVVNAMPISTGKMIFKRVSDQEYLSSAPLSEDHH</sequence>
<dbReference type="RefSeq" id="WP_142526871.1">
    <property type="nucleotide sequence ID" value="NZ_CBCSJO010000003.1"/>
</dbReference>
<keyword evidence="1" id="KW-0812">Transmembrane</keyword>
<reference evidence="2 3" key="1">
    <citation type="submission" date="2017-05" db="EMBL/GenBank/DDBJ databases">
        <authorList>
            <person name="Varghese N."/>
            <person name="Submissions S."/>
        </authorList>
    </citation>
    <scope>NUCLEOTIDE SEQUENCE [LARGE SCALE GENOMIC DNA]</scope>
    <source>
        <strain evidence="2 3">DSM 19036</strain>
    </source>
</reference>
<dbReference type="AlphaFoldDB" id="A0A521BC01"/>
<feature type="transmembrane region" description="Helical" evidence="1">
    <location>
        <begin position="28"/>
        <end position="52"/>
    </location>
</feature>
<dbReference type="Proteomes" id="UP000320300">
    <property type="component" value="Unassembled WGS sequence"/>
</dbReference>
<dbReference type="EMBL" id="FXTN01000002">
    <property type="protein sequence ID" value="SMO44654.1"/>
    <property type="molecule type" value="Genomic_DNA"/>
</dbReference>
<gene>
    <name evidence="2" type="ORF">SAMN06265348_102186</name>
</gene>
<organism evidence="2 3">
    <name type="scientific">Pedobacter westerhofensis</name>
    <dbReference type="NCBI Taxonomy" id="425512"/>
    <lineage>
        <taxon>Bacteria</taxon>
        <taxon>Pseudomonadati</taxon>
        <taxon>Bacteroidota</taxon>
        <taxon>Sphingobacteriia</taxon>
        <taxon>Sphingobacteriales</taxon>
        <taxon>Sphingobacteriaceae</taxon>
        <taxon>Pedobacter</taxon>
    </lineage>
</organism>
<name>A0A521BC01_9SPHI</name>
<keyword evidence="1" id="KW-1133">Transmembrane helix</keyword>
<accession>A0A521BC01</accession>
<protein>
    <submittedName>
        <fullName evidence="2">Uncharacterized protein</fullName>
    </submittedName>
</protein>
<keyword evidence="3" id="KW-1185">Reference proteome</keyword>